<feature type="compositionally biased region" description="Basic and acidic residues" evidence="2">
    <location>
        <begin position="71"/>
        <end position="104"/>
    </location>
</feature>
<protein>
    <submittedName>
        <fullName evidence="3">Uncharacterized protein</fullName>
    </submittedName>
</protein>
<accession>A0A2D6M1G7</accession>
<feature type="region of interest" description="Disordered" evidence="2">
    <location>
        <begin position="135"/>
        <end position="166"/>
    </location>
</feature>
<evidence type="ECO:0000256" key="1">
    <source>
        <dbReference type="SAM" id="Coils"/>
    </source>
</evidence>
<feature type="coiled-coil region" evidence="1">
    <location>
        <begin position="260"/>
        <end position="302"/>
    </location>
</feature>
<feature type="coiled-coil region" evidence="1">
    <location>
        <begin position="478"/>
        <end position="505"/>
    </location>
</feature>
<feature type="region of interest" description="Disordered" evidence="2">
    <location>
        <begin position="45"/>
        <end position="104"/>
    </location>
</feature>
<dbReference type="EMBL" id="NZBU01000009">
    <property type="protein sequence ID" value="MAG22261.1"/>
    <property type="molecule type" value="Genomic_DNA"/>
</dbReference>
<dbReference type="AlphaFoldDB" id="A0A2D6M1G7"/>
<name>A0A2D6M1G7_9ARCH</name>
<organism evidence="3 4">
    <name type="scientific">Candidatus Iainarchaeum sp</name>
    <dbReference type="NCBI Taxonomy" id="3101447"/>
    <lineage>
        <taxon>Archaea</taxon>
        <taxon>Candidatus Iainarchaeota</taxon>
        <taxon>Candidatus Iainarchaeia</taxon>
        <taxon>Candidatus Iainarchaeales</taxon>
        <taxon>Candidatus Iainarchaeaceae</taxon>
        <taxon>Candidatus Iainarchaeum</taxon>
    </lineage>
</organism>
<feature type="compositionally biased region" description="Basic and acidic residues" evidence="2">
    <location>
        <begin position="50"/>
        <end position="62"/>
    </location>
</feature>
<comment type="caution">
    <text evidence="3">The sequence shown here is derived from an EMBL/GenBank/DDBJ whole genome shotgun (WGS) entry which is preliminary data.</text>
</comment>
<proteinExistence type="predicted"/>
<evidence type="ECO:0000313" key="4">
    <source>
        <dbReference type="Proteomes" id="UP000226592"/>
    </source>
</evidence>
<gene>
    <name evidence="3" type="ORF">CL943_03075</name>
</gene>
<evidence type="ECO:0000256" key="2">
    <source>
        <dbReference type="SAM" id="MobiDB-lite"/>
    </source>
</evidence>
<evidence type="ECO:0000313" key="3">
    <source>
        <dbReference type="EMBL" id="MAG22261.1"/>
    </source>
</evidence>
<dbReference type="Proteomes" id="UP000226592">
    <property type="component" value="Unassembled WGS sequence"/>
</dbReference>
<reference evidence="4" key="1">
    <citation type="submission" date="2017-09" db="EMBL/GenBank/DDBJ databases">
        <title>The Reconstruction of 2,631 Draft Metagenome-Assembled Genomes from the Global Oceans.</title>
        <authorList>
            <person name="Tully B.J."/>
            <person name="Graham E.D."/>
            <person name="Heidelberg J.F."/>
        </authorList>
    </citation>
    <scope>NUCLEOTIDE SEQUENCE [LARGE SCALE GENOMIC DNA]</scope>
</reference>
<keyword evidence="1" id="KW-0175">Coiled coil</keyword>
<sequence length="545" mass="61979">MANKKKILIGSVKKLIALKVPDKEIVVNLRDVGIDEKQAKNLIKLAKQTPSEKEVKKPESNPEPKPLPKPVAKEATPKVAEEKSLDQIKNELQKKDFVKDEKMSEGDKKSFFEKLVNRSAKEPSKKSKIDEIAEAIQPKVEGEKPKPVVEIPAPKPEPKSIEQKPIPAVVPKPVMPLPKSAAQPKSVVQPKPIPAQRTSSLDISKLWEKGILSSVNDKLKEIKEIKADVDIAIEKRADEVAKKEINKIQVLFDSQQSLFMEKVNAKLDEKGKEVEELIDKKIVEMKQTSSTLEKEMGDLEVNRKQYKDFISEMTTKLTELEHTKNKLVSGMNSELIKSKSEMQEFMDSSQSKVRDIDDRVNKTLEVGLSVIDGLKVDAETQLKDFAIKRSDDLNHDMREQLGELKDTKGAFENQIKENLAMLKEMKTTYESQIEGRLKRLDHLEAAIRKEFDPAMFKQQMNDLEGFKQQFVKVIETNVGKFNQAIQEINEQANQAESKINGQIRLIDKKMTELDEFEKTFAEEMGLSVEKAFEKKKQAKSKKKKK</sequence>